<proteinExistence type="predicted"/>
<evidence type="ECO:0000256" key="1">
    <source>
        <dbReference type="SAM" id="MobiDB-lite"/>
    </source>
</evidence>
<feature type="region of interest" description="Disordered" evidence="1">
    <location>
        <begin position="221"/>
        <end position="266"/>
    </location>
</feature>
<protein>
    <submittedName>
        <fullName evidence="2">Uncharacterized protein</fullName>
    </submittedName>
</protein>
<evidence type="ECO:0000313" key="2">
    <source>
        <dbReference type="EMBL" id="KAF2690345.1"/>
    </source>
</evidence>
<feature type="region of interest" description="Disordered" evidence="1">
    <location>
        <begin position="16"/>
        <end position="96"/>
    </location>
</feature>
<name>A0A6G1JJL2_9PLEO</name>
<sequence>MAYHRLTYLRPIPQAEEQIPEPLRTPAAPSYAHESIPKPSPSTPKMVHETCAPLVPGPCPTPAMVPSPSTLSSASEPTSAQPATENDPSLPIPERWPSQIAQSSSTMWLLPPHSSQSSAIAQLLQTEIQSHNITQEMLHATENCRLEAVRKYNSLVADTHSWITANNNLTSALYKCSEECSRLSAENVSLKTQLQCINMQSTFQLDDFALENKKLQIVRKNPSHRFSDEGQVKSMRVDSNPDASTTSMTVAQVELEDSPSPYSPEG</sequence>
<dbReference type="AlphaFoldDB" id="A0A6G1JJL2"/>
<gene>
    <name evidence="2" type="ORF">K458DRAFT_399679</name>
</gene>
<evidence type="ECO:0000313" key="3">
    <source>
        <dbReference type="Proteomes" id="UP000799291"/>
    </source>
</evidence>
<feature type="compositionally biased region" description="Polar residues" evidence="1">
    <location>
        <begin position="241"/>
        <end position="250"/>
    </location>
</feature>
<dbReference type="OrthoDB" id="3792715at2759"/>
<accession>A0A6G1JJL2</accession>
<keyword evidence="3" id="KW-1185">Reference proteome</keyword>
<dbReference type="Proteomes" id="UP000799291">
    <property type="component" value="Unassembled WGS sequence"/>
</dbReference>
<organism evidence="2 3">
    <name type="scientific">Lentithecium fluviatile CBS 122367</name>
    <dbReference type="NCBI Taxonomy" id="1168545"/>
    <lineage>
        <taxon>Eukaryota</taxon>
        <taxon>Fungi</taxon>
        <taxon>Dikarya</taxon>
        <taxon>Ascomycota</taxon>
        <taxon>Pezizomycotina</taxon>
        <taxon>Dothideomycetes</taxon>
        <taxon>Pleosporomycetidae</taxon>
        <taxon>Pleosporales</taxon>
        <taxon>Massarineae</taxon>
        <taxon>Lentitheciaceae</taxon>
        <taxon>Lentithecium</taxon>
    </lineage>
</organism>
<dbReference type="EMBL" id="MU005571">
    <property type="protein sequence ID" value="KAF2690345.1"/>
    <property type="molecule type" value="Genomic_DNA"/>
</dbReference>
<feature type="compositionally biased region" description="Polar residues" evidence="1">
    <location>
        <begin position="67"/>
        <end position="87"/>
    </location>
</feature>
<reference evidence="2" key="1">
    <citation type="journal article" date="2020" name="Stud. Mycol.">
        <title>101 Dothideomycetes genomes: a test case for predicting lifestyles and emergence of pathogens.</title>
        <authorList>
            <person name="Haridas S."/>
            <person name="Albert R."/>
            <person name="Binder M."/>
            <person name="Bloem J."/>
            <person name="Labutti K."/>
            <person name="Salamov A."/>
            <person name="Andreopoulos B."/>
            <person name="Baker S."/>
            <person name="Barry K."/>
            <person name="Bills G."/>
            <person name="Bluhm B."/>
            <person name="Cannon C."/>
            <person name="Castanera R."/>
            <person name="Culley D."/>
            <person name="Daum C."/>
            <person name="Ezra D."/>
            <person name="Gonzalez J."/>
            <person name="Henrissat B."/>
            <person name="Kuo A."/>
            <person name="Liang C."/>
            <person name="Lipzen A."/>
            <person name="Lutzoni F."/>
            <person name="Magnuson J."/>
            <person name="Mondo S."/>
            <person name="Nolan M."/>
            <person name="Ohm R."/>
            <person name="Pangilinan J."/>
            <person name="Park H.-J."/>
            <person name="Ramirez L."/>
            <person name="Alfaro M."/>
            <person name="Sun H."/>
            <person name="Tritt A."/>
            <person name="Yoshinaga Y."/>
            <person name="Zwiers L.-H."/>
            <person name="Turgeon B."/>
            <person name="Goodwin S."/>
            <person name="Spatafora J."/>
            <person name="Crous P."/>
            <person name="Grigoriev I."/>
        </authorList>
    </citation>
    <scope>NUCLEOTIDE SEQUENCE</scope>
    <source>
        <strain evidence="2">CBS 122367</strain>
    </source>
</reference>
<feature type="compositionally biased region" description="Pro residues" evidence="1">
    <location>
        <begin position="55"/>
        <end position="65"/>
    </location>
</feature>